<evidence type="ECO:0000259" key="19">
    <source>
        <dbReference type="PROSITE" id="PS50113"/>
    </source>
</evidence>
<dbReference type="PANTHER" id="PTHR41523:SF7">
    <property type="entry name" value="HISTIDINE KINASE"/>
    <property type="match status" value="1"/>
</dbReference>
<dbReference type="PANTHER" id="PTHR41523">
    <property type="entry name" value="TWO-COMPONENT SYSTEM SENSOR PROTEIN"/>
    <property type="match status" value="1"/>
</dbReference>
<keyword evidence="12" id="KW-0418">Kinase</keyword>
<keyword evidence="7" id="KW-0285">Flavoprotein</keyword>
<keyword evidence="17" id="KW-0175">Coiled coil</keyword>
<evidence type="ECO:0000256" key="5">
    <source>
        <dbReference type="ARBA" id="ARBA00022553"/>
    </source>
</evidence>
<comment type="catalytic activity">
    <reaction evidence="1">
        <text>ATP + protein L-histidine = ADP + protein N-phospho-L-histidine.</text>
        <dbReference type="EC" id="2.7.13.3"/>
    </reaction>
</comment>
<evidence type="ECO:0000256" key="1">
    <source>
        <dbReference type="ARBA" id="ARBA00000085"/>
    </source>
</evidence>
<dbReference type="InterPro" id="IPR035965">
    <property type="entry name" value="PAS-like_dom_sf"/>
</dbReference>
<keyword evidence="16" id="KW-0675">Receptor</keyword>
<dbReference type="Gene3D" id="3.30.450.20">
    <property type="entry name" value="PAS domain"/>
    <property type="match status" value="2"/>
</dbReference>
<feature type="domain" description="PAS" evidence="18">
    <location>
        <begin position="167"/>
        <end position="238"/>
    </location>
</feature>
<dbReference type="InterPro" id="IPR013655">
    <property type="entry name" value="PAS_fold_3"/>
</dbReference>
<reference evidence="20 21" key="1">
    <citation type="submission" date="2023-07" db="EMBL/GenBank/DDBJ databases">
        <title>Genomic Encyclopedia of Type Strains, Phase IV (KMG-IV): sequencing the most valuable type-strain genomes for metagenomic binning, comparative biology and taxonomic classification.</title>
        <authorList>
            <person name="Goeker M."/>
        </authorList>
    </citation>
    <scope>NUCLEOTIDE SEQUENCE [LARGE SCALE GENOMIC DNA]</scope>
    <source>
        <strain evidence="20 21">DSM 19013</strain>
    </source>
</reference>
<feature type="coiled-coil region" evidence="17">
    <location>
        <begin position="136"/>
        <end position="170"/>
    </location>
</feature>
<evidence type="ECO:0000256" key="2">
    <source>
        <dbReference type="ARBA" id="ARBA00012438"/>
    </source>
</evidence>
<evidence type="ECO:0000256" key="7">
    <source>
        <dbReference type="ARBA" id="ARBA00022630"/>
    </source>
</evidence>
<evidence type="ECO:0000256" key="12">
    <source>
        <dbReference type="ARBA" id="ARBA00022777"/>
    </source>
</evidence>
<evidence type="ECO:0000256" key="10">
    <source>
        <dbReference type="ARBA" id="ARBA00022737"/>
    </source>
</evidence>
<dbReference type="Pfam" id="PF08447">
    <property type="entry name" value="PAS_3"/>
    <property type="match status" value="1"/>
</dbReference>
<dbReference type="RefSeq" id="WP_238207653.1">
    <property type="nucleotide sequence ID" value="NZ_BPQE01000035.1"/>
</dbReference>
<sequence length="498" mass="55904">MTDIKERRRFEAEFARVDASTDPFVSAVRATRMPMLITDPHQADNPIVFVNAAFSKLTGYAHDEIIGHNCRFLQGPETDPADVGRVRDAVARREAIEIELLNYKKDGTTFWNRVLISPVFDRDGELTYFFASQFDVTLEREKLARIRADRDALEREVERRTRDLTESEERLRFILAAARMGSWTIDLATMRLTASDTCKANLGRTPDEDFTFEDLMDAILPQDRERMRIALDASVETGADYDIEYRVRLPKGDVRWLQIRGQRFLDEEGQPTTMAGITLDVTDRKLAEEHRALLAEELKHRVKNSMATMQSIAHQTLRNATSLDDAHRTLDARLQSLSTAHDVLTRESWTGAPLAEIADEALRPFLSGAPGRFTLKGPDVWLPPRMTLAFTLALHELATNASKYGALSNDRGRVLLQWQIAEVEGSSELSLRWEEIDGPPVIAPVKAGFGSRLIERALAAEMEGTAEIAFAPEGLVFSLRAPAPASLSARQEGDRTTP</sequence>
<protein>
    <recommendedName>
        <fullName evidence="3">Blue-light-activated histidine kinase</fullName>
        <ecNumber evidence="2">2.7.13.3</ecNumber>
    </recommendedName>
</protein>
<keyword evidence="14" id="KW-0157">Chromophore</keyword>
<evidence type="ECO:0000256" key="9">
    <source>
        <dbReference type="ARBA" id="ARBA00022679"/>
    </source>
</evidence>
<keyword evidence="11" id="KW-0547">Nucleotide-binding</keyword>
<keyword evidence="21" id="KW-1185">Reference proteome</keyword>
<dbReference type="SUPFAM" id="SSF55785">
    <property type="entry name" value="PYP-like sensor domain (PAS domain)"/>
    <property type="match status" value="2"/>
</dbReference>
<dbReference type="EMBL" id="JAUSVP010000019">
    <property type="protein sequence ID" value="MDQ0449891.1"/>
    <property type="molecule type" value="Genomic_DNA"/>
</dbReference>
<dbReference type="Proteomes" id="UP001231124">
    <property type="component" value="Unassembled WGS sequence"/>
</dbReference>
<dbReference type="InterPro" id="IPR036890">
    <property type="entry name" value="HATPase_C_sf"/>
</dbReference>
<dbReference type="InterPro" id="IPR011102">
    <property type="entry name" value="Sig_transdc_His_kinase_HWE"/>
</dbReference>
<evidence type="ECO:0000256" key="14">
    <source>
        <dbReference type="ARBA" id="ARBA00022991"/>
    </source>
</evidence>
<evidence type="ECO:0000256" key="16">
    <source>
        <dbReference type="ARBA" id="ARBA00023170"/>
    </source>
</evidence>
<keyword evidence="4" id="KW-0600">Photoreceptor protein</keyword>
<evidence type="ECO:0000256" key="13">
    <source>
        <dbReference type="ARBA" id="ARBA00022840"/>
    </source>
</evidence>
<evidence type="ECO:0000256" key="8">
    <source>
        <dbReference type="ARBA" id="ARBA00022643"/>
    </source>
</evidence>
<keyword evidence="5" id="KW-0597">Phosphoprotein</keyword>
<keyword evidence="8" id="KW-0288">FMN</keyword>
<evidence type="ECO:0000256" key="4">
    <source>
        <dbReference type="ARBA" id="ARBA00022543"/>
    </source>
</evidence>
<evidence type="ECO:0000313" key="21">
    <source>
        <dbReference type="Proteomes" id="UP001231124"/>
    </source>
</evidence>
<evidence type="ECO:0000313" key="20">
    <source>
        <dbReference type="EMBL" id="MDQ0449891.1"/>
    </source>
</evidence>
<dbReference type="Pfam" id="PF07536">
    <property type="entry name" value="HWE_HK"/>
    <property type="match status" value="1"/>
</dbReference>
<evidence type="ECO:0000256" key="11">
    <source>
        <dbReference type="ARBA" id="ARBA00022741"/>
    </source>
</evidence>
<comment type="caution">
    <text evidence="20">The sequence shown here is derived from an EMBL/GenBank/DDBJ whole genome shotgun (WGS) entry which is preliminary data.</text>
</comment>
<dbReference type="SMART" id="SM00086">
    <property type="entry name" value="PAC"/>
    <property type="match status" value="2"/>
</dbReference>
<evidence type="ECO:0000256" key="15">
    <source>
        <dbReference type="ARBA" id="ARBA00023026"/>
    </source>
</evidence>
<feature type="domain" description="PAC" evidence="19">
    <location>
        <begin position="241"/>
        <end position="293"/>
    </location>
</feature>
<dbReference type="CDD" id="cd00130">
    <property type="entry name" value="PAS"/>
    <property type="match status" value="2"/>
</dbReference>
<dbReference type="PROSITE" id="PS50112">
    <property type="entry name" value="PAS"/>
    <property type="match status" value="2"/>
</dbReference>
<evidence type="ECO:0000256" key="6">
    <source>
        <dbReference type="ARBA" id="ARBA00022606"/>
    </source>
</evidence>
<keyword evidence="9" id="KW-0808">Transferase</keyword>
<dbReference type="Gene3D" id="2.10.70.100">
    <property type="match status" value="1"/>
</dbReference>
<accession>A0ABU0I882</accession>
<keyword evidence="15" id="KW-0843">Virulence</keyword>
<dbReference type="EC" id="2.7.13.3" evidence="2"/>
<feature type="domain" description="PAS" evidence="18">
    <location>
        <begin position="20"/>
        <end position="99"/>
    </location>
</feature>
<gene>
    <name evidence="20" type="ORF">QO012_004415</name>
</gene>
<dbReference type="PROSITE" id="PS50113">
    <property type="entry name" value="PAC"/>
    <property type="match status" value="2"/>
</dbReference>
<dbReference type="SMART" id="SM00091">
    <property type="entry name" value="PAS"/>
    <property type="match status" value="2"/>
</dbReference>
<dbReference type="Gene3D" id="3.30.565.10">
    <property type="entry name" value="Histidine kinase-like ATPase, C-terminal domain"/>
    <property type="match status" value="1"/>
</dbReference>
<keyword evidence="13" id="KW-0067">ATP-binding</keyword>
<dbReference type="InterPro" id="IPR001610">
    <property type="entry name" value="PAC"/>
</dbReference>
<dbReference type="InterPro" id="IPR000014">
    <property type="entry name" value="PAS"/>
</dbReference>
<feature type="domain" description="PAC" evidence="19">
    <location>
        <begin position="94"/>
        <end position="148"/>
    </location>
</feature>
<proteinExistence type="predicted"/>
<evidence type="ECO:0000256" key="3">
    <source>
        <dbReference type="ARBA" id="ARBA00021740"/>
    </source>
</evidence>
<dbReference type="InterPro" id="IPR000700">
    <property type="entry name" value="PAS-assoc_C"/>
</dbReference>
<keyword evidence="6" id="KW-0716">Sensory transduction</keyword>
<organism evidence="20 21">
    <name type="scientific">Methylobacterium aerolatum</name>
    <dbReference type="NCBI Taxonomy" id="418708"/>
    <lineage>
        <taxon>Bacteria</taxon>
        <taxon>Pseudomonadati</taxon>
        <taxon>Pseudomonadota</taxon>
        <taxon>Alphaproteobacteria</taxon>
        <taxon>Hyphomicrobiales</taxon>
        <taxon>Methylobacteriaceae</taxon>
        <taxon>Methylobacterium</taxon>
    </lineage>
</organism>
<dbReference type="NCBIfam" id="TIGR00229">
    <property type="entry name" value="sensory_box"/>
    <property type="match status" value="2"/>
</dbReference>
<keyword evidence="10" id="KW-0677">Repeat</keyword>
<evidence type="ECO:0000256" key="17">
    <source>
        <dbReference type="SAM" id="Coils"/>
    </source>
</evidence>
<dbReference type="SMART" id="SM00911">
    <property type="entry name" value="HWE_HK"/>
    <property type="match status" value="1"/>
</dbReference>
<evidence type="ECO:0000259" key="18">
    <source>
        <dbReference type="PROSITE" id="PS50112"/>
    </source>
</evidence>
<dbReference type="Pfam" id="PF13426">
    <property type="entry name" value="PAS_9"/>
    <property type="match status" value="1"/>
</dbReference>
<name>A0ABU0I882_9HYPH</name>